<dbReference type="Pfam" id="PF03706">
    <property type="entry name" value="LPG_synthase_TM"/>
    <property type="match status" value="1"/>
</dbReference>
<evidence type="ECO:0000256" key="6">
    <source>
        <dbReference type="SAM" id="MobiDB-lite"/>
    </source>
</evidence>
<organism evidence="8 9">
    <name type="scientific">Acidithrix ferrooxidans</name>
    <dbReference type="NCBI Taxonomy" id="1280514"/>
    <lineage>
        <taxon>Bacteria</taxon>
        <taxon>Bacillati</taxon>
        <taxon>Actinomycetota</taxon>
        <taxon>Acidimicrobiia</taxon>
        <taxon>Acidimicrobiales</taxon>
        <taxon>Acidimicrobiaceae</taxon>
        <taxon>Acidithrix</taxon>
    </lineage>
</organism>
<dbReference type="InterPro" id="IPR022791">
    <property type="entry name" value="L-PG_synthase/AglD"/>
</dbReference>
<gene>
    <name evidence="8" type="ORF">AXFE_36460</name>
</gene>
<keyword evidence="5 7" id="KW-0472">Membrane</keyword>
<dbReference type="EMBL" id="JXYS01000155">
    <property type="protein sequence ID" value="KJF15500.1"/>
    <property type="molecule type" value="Genomic_DNA"/>
</dbReference>
<sequence length="377" mass="40531">MVSLESDELHSLKTNNSARSSNGIRGLKSNRRARRILGSAFAIGVLAFGVYVISGQSGELGGSLELIESAQWPYIVLAIFAEGASVLAFGIFTILLLRTRLLRTGFFHPVAISIATTTINNCVPGGTAFSSIYSFREYRQMGADSIFDSWVIISTNLLSGAGLAVLALIGVFDSIRSSEFLDLILVIPGVLVVMVGLSWLISSPSILIKIIRPSLALTYRLIRLPRGGIGEVDALCQSFQETRPTLRRVLLATFVATLNWVFDASVLVLAYYAINQSIPWRGLLLAYGAGQLAANLPITPGGLGVVEGSLSIALVAYGGAQESAVAAVLIYRLISFWMTIPIGWGAYLWTSFARRRSSTPIAESLPVEILNGDLNES</sequence>
<dbReference type="PANTHER" id="PTHR39087:SF2">
    <property type="entry name" value="UPF0104 MEMBRANE PROTEIN MJ1595"/>
    <property type="match status" value="1"/>
</dbReference>
<keyword evidence="2" id="KW-1003">Cell membrane</keyword>
<evidence type="ECO:0000256" key="2">
    <source>
        <dbReference type="ARBA" id="ARBA00022475"/>
    </source>
</evidence>
<feature type="transmembrane region" description="Helical" evidence="7">
    <location>
        <begin position="183"/>
        <end position="202"/>
    </location>
</feature>
<evidence type="ECO:0000256" key="4">
    <source>
        <dbReference type="ARBA" id="ARBA00022989"/>
    </source>
</evidence>
<comment type="subcellular location">
    <subcellularLocation>
        <location evidence="1">Cell membrane</location>
        <topology evidence="1">Multi-pass membrane protein</topology>
    </subcellularLocation>
</comment>
<dbReference type="PANTHER" id="PTHR39087">
    <property type="entry name" value="UPF0104 MEMBRANE PROTEIN MJ1595"/>
    <property type="match status" value="1"/>
</dbReference>
<proteinExistence type="predicted"/>
<evidence type="ECO:0000256" key="7">
    <source>
        <dbReference type="SAM" id="Phobius"/>
    </source>
</evidence>
<evidence type="ECO:0008006" key="10">
    <source>
        <dbReference type="Google" id="ProtNLM"/>
    </source>
</evidence>
<name>A0A0D8HC04_9ACTN</name>
<protein>
    <recommendedName>
        <fullName evidence="10">Flippase-like domain-containing protein</fullName>
    </recommendedName>
</protein>
<evidence type="ECO:0000256" key="1">
    <source>
        <dbReference type="ARBA" id="ARBA00004651"/>
    </source>
</evidence>
<feature type="transmembrane region" description="Helical" evidence="7">
    <location>
        <begin position="36"/>
        <end position="54"/>
    </location>
</feature>
<dbReference type="NCBIfam" id="TIGR00374">
    <property type="entry name" value="flippase-like domain"/>
    <property type="match status" value="1"/>
</dbReference>
<dbReference type="AlphaFoldDB" id="A0A0D8HC04"/>
<dbReference type="STRING" id="1280514.AXFE_36460"/>
<feature type="transmembrane region" description="Helical" evidence="7">
    <location>
        <begin position="149"/>
        <end position="171"/>
    </location>
</feature>
<feature type="transmembrane region" description="Helical" evidence="7">
    <location>
        <begin position="329"/>
        <end position="349"/>
    </location>
</feature>
<feature type="transmembrane region" description="Helical" evidence="7">
    <location>
        <begin position="74"/>
        <end position="97"/>
    </location>
</feature>
<evidence type="ECO:0000256" key="5">
    <source>
        <dbReference type="ARBA" id="ARBA00023136"/>
    </source>
</evidence>
<feature type="transmembrane region" description="Helical" evidence="7">
    <location>
        <begin position="249"/>
        <end position="274"/>
    </location>
</feature>
<feature type="compositionally biased region" description="Polar residues" evidence="6">
    <location>
        <begin position="12"/>
        <end position="23"/>
    </location>
</feature>
<comment type="caution">
    <text evidence="8">The sequence shown here is derived from an EMBL/GenBank/DDBJ whole genome shotgun (WGS) entry which is preliminary data.</text>
</comment>
<keyword evidence="9" id="KW-1185">Reference proteome</keyword>
<evidence type="ECO:0000256" key="3">
    <source>
        <dbReference type="ARBA" id="ARBA00022692"/>
    </source>
</evidence>
<dbReference type="Proteomes" id="UP000032360">
    <property type="component" value="Unassembled WGS sequence"/>
</dbReference>
<reference evidence="8 9" key="1">
    <citation type="submission" date="2015-01" db="EMBL/GenBank/DDBJ databases">
        <title>Draft genome of the acidophilic iron oxidizer Acidithrix ferrooxidans strain Py-F3.</title>
        <authorList>
            <person name="Poehlein A."/>
            <person name="Eisen S."/>
            <person name="Schloemann M."/>
            <person name="Johnson B.D."/>
            <person name="Daniel R."/>
            <person name="Muehling M."/>
        </authorList>
    </citation>
    <scope>NUCLEOTIDE SEQUENCE [LARGE SCALE GENOMIC DNA]</scope>
    <source>
        <strain evidence="8 9">Py-F3</strain>
    </source>
</reference>
<dbReference type="GO" id="GO:0005886">
    <property type="term" value="C:plasma membrane"/>
    <property type="evidence" value="ECO:0007669"/>
    <property type="project" value="UniProtKB-SubCell"/>
</dbReference>
<feature type="region of interest" description="Disordered" evidence="6">
    <location>
        <begin position="1"/>
        <end position="24"/>
    </location>
</feature>
<evidence type="ECO:0000313" key="9">
    <source>
        <dbReference type="Proteomes" id="UP000032360"/>
    </source>
</evidence>
<keyword evidence="3 7" id="KW-0812">Transmembrane</keyword>
<accession>A0A0D8HC04</accession>
<evidence type="ECO:0000313" key="8">
    <source>
        <dbReference type="EMBL" id="KJF15500.1"/>
    </source>
</evidence>
<keyword evidence="4 7" id="KW-1133">Transmembrane helix</keyword>